<reference evidence="1 2" key="1">
    <citation type="submission" date="2011-12" db="EMBL/GenBank/DDBJ databases">
        <title>Whole genome shotgun sequence of Gordonia effusa NBRC 100432.</title>
        <authorList>
            <person name="Yoshida I."/>
            <person name="Takarada H."/>
            <person name="Hosoyama A."/>
            <person name="Tsuchikane K."/>
            <person name="Katsumata H."/>
            <person name="Yamazaki S."/>
            <person name="Fujita N."/>
        </authorList>
    </citation>
    <scope>NUCLEOTIDE SEQUENCE [LARGE SCALE GENOMIC DNA]</scope>
    <source>
        <strain evidence="1 2">NBRC 100432</strain>
    </source>
</reference>
<accession>H0R3R3</accession>
<evidence type="ECO:0000313" key="1">
    <source>
        <dbReference type="EMBL" id="GAB19714.1"/>
    </source>
</evidence>
<sequence>MQTPNPAFVHQWWDGPVSLGAQGYVCAGEGRLRQLSDAGSGADSTALSLCASTRASWIRQAGGHSIAAAVDGAAATLAFAAVDADPSELAVAALGDALTGLAADNLGVGRFDVSERLLDRVAIEILPAAHVEAGFILAERIGLRWHWVSTELALYRGDAAAAAVLSSHGIEAARSVTSERHRIKTDLIAAAAAAAVGDRDTAHTLASACARRCAAAGLLPLRWAALTMLSGLVRDADGRQRIADDLANVVIELRRRGMYI</sequence>
<proteinExistence type="predicted"/>
<dbReference type="STRING" id="1077974.GOEFS_094_00130"/>
<protein>
    <submittedName>
        <fullName evidence="1">Uncharacterized protein</fullName>
    </submittedName>
</protein>
<gene>
    <name evidence="1" type="ORF">GOEFS_094_00130</name>
</gene>
<dbReference type="EMBL" id="BAEH01000094">
    <property type="protein sequence ID" value="GAB19714.1"/>
    <property type="molecule type" value="Genomic_DNA"/>
</dbReference>
<comment type="caution">
    <text evidence="1">The sequence shown here is derived from an EMBL/GenBank/DDBJ whole genome shotgun (WGS) entry which is preliminary data.</text>
</comment>
<dbReference type="eggNOG" id="ENOG5033TR6">
    <property type="taxonomic scope" value="Bacteria"/>
</dbReference>
<dbReference type="RefSeq" id="WP_007319049.1">
    <property type="nucleotide sequence ID" value="NZ_BAEH01000094.1"/>
</dbReference>
<dbReference type="AlphaFoldDB" id="H0R3R3"/>
<keyword evidence="2" id="KW-1185">Reference proteome</keyword>
<name>H0R3R3_9ACTN</name>
<dbReference type="OrthoDB" id="4377297at2"/>
<organism evidence="1 2">
    <name type="scientific">Gordonia effusa NBRC 100432</name>
    <dbReference type="NCBI Taxonomy" id="1077974"/>
    <lineage>
        <taxon>Bacteria</taxon>
        <taxon>Bacillati</taxon>
        <taxon>Actinomycetota</taxon>
        <taxon>Actinomycetes</taxon>
        <taxon>Mycobacteriales</taxon>
        <taxon>Gordoniaceae</taxon>
        <taxon>Gordonia</taxon>
    </lineage>
</organism>
<dbReference type="Proteomes" id="UP000035034">
    <property type="component" value="Unassembled WGS sequence"/>
</dbReference>
<evidence type="ECO:0000313" key="2">
    <source>
        <dbReference type="Proteomes" id="UP000035034"/>
    </source>
</evidence>